<proteinExistence type="predicted"/>
<dbReference type="RefSeq" id="WP_344907825.1">
    <property type="nucleotide sequence ID" value="NZ_BAAAWD010000031.1"/>
</dbReference>
<keyword evidence="2" id="KW-1185">Reference proteome</keyword>
<organism evidence="1 2">
    <name type="scientific">Streptosporangium longisporum</name>
    <dbReference type="NCBI Taxonomy" id="46187"/>
    <lineage>
        <taxon>Bacteria</taxon>
        <taxon>Bacillati</taxon>
        <taxon>Actinomycetota</taxon>
        <taxon>Actinomycetes</taxon>
        <taxon>Streptosporangiales</taxon>
        <taxon>Streptosporangiaceae</taxon>
        <taxon>Streptosporangium</taxon>
    </lineage>
</organism>
<dbReference type="Pfam" id="PF10604">
    <property type="entry name" value="Polyketide_cyc2"/>
    <property type="match status" value="1"/>
</dbReference>
<name>A0ABP6LFK9_9ACTN</name>
<protein>
    <recommendedName>
        <fullName evidence="3">Molecular chaperone Hsp90</fullName>
    </recommendedName>
</protein>
<evidence type="ECO:0000313" key="1">
    <source>
        <dbReference type="EMBL" id="GAA3041306.1"/>
    </source>
</evidence>
<dbReference type="EMBL" id="BAAAWD010000031">
    <property type="protein sequence ID" value="GAA3041306.1"/>
    <property type="molecule type" value="Genomic_DNA"/>
</dbReference>
<dbReference type="Gene3D" id="3.30.530.20">
    <property type="match status" value="1"/>
</dbReference>
<dbReference type="Proteomes" id="UP001499930">
    <property type="component" value="Unassembled WGS sequence"/>
</dbReference>
<evidence type="ECO:0008006" key="3">
    <source>
        <dbReference type="Google" id="ProtNLM"/>
    </source>
</evidence>
<comment type="caution">
    <text evidence="1">The sequence shown here is derived from an EMBL/GenBank/DDBJ whole genome shotgun (WGS) entry which is preliminary data.</text>
</comment>
<dbReference type="InterPro" id="IPR023393">
    <property type="entry name" value="START-like_dom_sf"/>
</dbReference>
<dbReference type="SUPFAM" id="SSF55961">
    <property type="entry name" value="Bet v1-like"/>
    <property type="match status" value="1"/>
</dbReference>
<sequence>MSKLFYRGPSSAVLHAEYAARGRIDTEAPVTSASSVVVDATPAQVWEVISDLRNWPRWAPGYEVLQLGETAPGATFRWRLGGVRITSRFAVVAPGRELTWSGVVFGYKAVDQQLLEALPGGRTRVTMRESLAGPLVSLIFGVDKLRTGHERYLAALEKELTRRPAVDLHDR</sequence>
<reference evidence="2" key="1">
    <citation type="journal article" date="2019" name="Int. J. Syst. Evol. Microbiol.">
        <title>The Global Catalogue of Microorganisms (GCM) 10K type strain sequencing project: providing services to taxonomists for standard genome sequencing and annotation.</title>
        <authorList>
            <consortium name="The Broad Institute Genomics Platform"/>
            <consortium name="The Broad Institute Genome Sequencing Center for Infectious Disease"/>
            <person name="Wu L."/>
            <person name="Ma J."/>
        </authorList>
    </citation>
    <scope>NUCLEOTIDE SEQUENCE [LARGE SCALE GENOMIC DNA]</scope>
    <source>
        <strain evidence="2">JCM 3106</strain>
    </source>
</reference>
<gene>
    <name evidence="1" type="ORF">GCM10017559_82530</name>
</gene>
<dbReference type="InterPro" id="IPR019587">
    <property type="entry name" value="Polyketide_cyclase/dehydratase"/>
</dbReference>
<evidence type="ECO:0000313" key="2">
    <source>
        <dbReference type="Proteomes" id="UP001499930"/>
    </source>
</evidence>
<accession>A0ABP6LFK9</accession>